<comment type="caution">
    <text evidence="1">The sequence shown here is derived from an EMBL/GenBank/DDBJ whole genome shotgun (WGS) entry which is preliminary data.</text>
</comment>
<proteinExistence type="predicted"/>
<reference evidence="1 2" key="1">
    <citation type="journal article" date="2022" name="DNA Res.">
        <title>Chromosomal-level genome assembly of the orchid tree Bauhinia variegata (Leguminosae; Cercidoideae) supports the allotetraploid origin hypothesis of Bauhinia.</title>
        <authorList>
            <person name="Zhong Y."/>
            <person name="Chen Y."/>
            <person name="Zheng D."/>
            <person name="Pang J."/>
            <person name="Liu Y."/>
            <person name="Luo S."/>
            <person name="Meng S."/>
            <person name="Qian L."/>
            <person name="Wei D."/>
            <person name="Dai S."/>
            <person name="Zhou R."/>
        </authorList>
    </citation>
    <scope>NUCLEOTIDE SEQUENCE [LARGE SCALE GENOMIC DNA]</scope>
    <source>
        <strain evidence="1">BV-YZ2020</strain>
    </source>
</reference>
<name>A0ACB9Q592_BAUVA</name>
<dbReference type="Proteomes" id="UP000828941">
    <property type="component" value="Chromosome 1"/>
</dbReference>
<dbReference type="EMBL" id="CM039426">
    <property type="protein sequence ID" value="KAI4356140.1"/>
    <property type="molecule type" value="Genomic_DNA"/>
</dbReference>
<gene>
    <name evidence="1" type="ORF">L6164_000187</name>
</gene>
<organism evidence="1 2">
    <name type="scientific">Bauhinia variegata</name>
    <name type="common">Purple orchid tree</name>
    <name type="synonym">Phanera variegata</name>
    <dbReference type="NCBI Taxonomy" id="167791"/>
    <lineage>
        <taxon>Eukaryota</taxon>
        <taxon>Viridiplantae</taxon>
        <taxon>Streptophyta</taxon>
        <taxon>Embryophyta</taxon>
        <taxon>Tracheophyta</taxon>
        <taxon>Spermatophyta</taxon>
        <taxon>Magnoliopsida</taxon>
        <taxon>eudicotyledons</taxon>
        <taxon>Gunneridae</taxon>
        <taxon>Pentapetalae</taxon>
        <taxon>rosids</taxon>
        <taxon>fabids</taxon>
        <taxon>Fabales</taxon>
        <taxon>Fabaceae</taxon>
        <taxon>Cercidoideae</taxon>
        <taxon>Cercideae</taxon>
        <taxon>Bauhiniinae</taxon>
        <taxon>Bauhinia</taxon>
    </lineage>
</organism>
<evidence type="ECO:0000313" key="2">
    <source>
        <dbReference type="Proteomes" id="UP000828941"/>
    </source>
</evidence>
<sequence>MADAITCSQSQGVVLPCLGYLRNGGATVPASCCGAVRNLNNLAKTKPDRQTVCRCLEAVLKVIPGIKPAVVGGIPGKCGIHFSFQISPTMDCNKVQ</sequence>
<protein>
    <submittedName>
        <fullName evidence="1">Uncharacterized protein</fullName>
    </submittedName>
</protein>
<accession>A0ACB9Q592</accession>
<evidence type="ECO:0000313" key="1">
    <source>
        <dbReference type="EMBL" id="KAI4356140.1"/>
    </source>
</evidence>
<keyword evidence="2" id="KW-1185">Reference proteome</keyword>